<dbReference type="EMBL" id="JARBHB010000001">
    <property type="protein sequence ID" value="KAJ8897603.1"/>
    <property type="molecule type" value="Genomic_DNA"/>
</dbReference>
<name>A0ABQ9ILL7_9NEOP</name>
<dbReference type="Proteomes" id="UP001159363">
    <property type="component" value="Chromosome 1"/>
</dbReference>
<keyword evidence="2" id="KW-1185">Reference proteome</keyword>
<evidence type="ECO:0000313" key="2">
    <source>
        <dbReference type="Proteomes" id="UP001159363"/>
    </source>
</evidence>
<accession>A0ABQ9ILL7</accession>
<evidence type="ECO:0000313" key="1">
    <source>
        <dbReference type="EMBL" id="KAJ8897603.1"/>
    </source>
</evidence>
<dbReference type="PANTHER" id="PTHR45749:SF21">
    <property type="entry name" value="DUF4371 DOMAIN-CONTAINING PROTEIN"/>
    <property type="match status" value="1"/>
</dbReference>
<proteinExistence type="predicted"/>
<dbReference type="PANTHER" id="PTHR45749">
    <property type="match status" value="1"/>
</dbReference>
<sequence>MSLCVRYFDLKEKVLKEDFLMFVPINDVTSKGLNNYNEISVCTEYLQGQGYDGASAMSGSIPPTALYVYCSSHALNLSVSDACPVPSIRNCMDTIKRVYDFSILLNDKQFCMTKSLTRSPVLGPQNLRNCVLHAGFNDMTL</sequence>
<comment type="caution">
    <text evidence="1">The sequence shown here is derived from an EMBL/GenBank/DDBJ whole genome shotgun (WGS) entry which is preliminary data.</text>
</comment>
<organism evidence="1 2">
    <name type="scientific">Dryococelus australis</name>
    <dbReference type="NCBI Taxonomy" id="614101"/>
    <lineage>
        <taxon>Eukaryota</taxon>
        <taxon>Metazoa</taxon>
        <taxon>Ecdysozoa</taxon>
        <taxon>Arthropoda</taxon>
        <taxon>Hexapoda</taxon>
        <taxon>Insecta</taxon>
        <taxon>Pterygota</taxon>
        <taxon>Neoptera</taxon>
        <taxon>Polyneoptera</taxon>
        <taxon>Phasmatodea</taxon>
        <taxon>Verophasmatodea</taxon>
        <taxon>Anareolatae</taxon>
        <taxon>Phasmatidae</taxon>
        <taxon>Eurycanthinae</taxon>
        <taxon>Dryococelus</taxon>
    </lineage>
</organism>
<reference evidence="1 2" key="1">
    <citation type="submission" date="2023-02" db="EMBL/GenBank/DDBJ databases">
        <title>LHISI_Scaffold_Assembly.</title>
        <authorList>
            <person name="Stuart O.P."/>
            <person name="Cleave R."/>
            <person name="Magrath M.J.L."/>
            <person name="Mikheyev A.S."/>
        </authorList>
    </citation>
    <scope>NUCLEOTIDE SEQUENCE [LARGE SCALE GENOMIC DNA]</scope>
    <source>
        <strain evidence="1">Daus_M_001</strain>
        <tissue evidence="1">Leg muscle</tissue>
    </source>
</reference>
<gene>
    <name evidence="1" type="ORF">PR048_002952</name>
</gene>
<protein>
    <submittedName>
        <fullName evidence="1">Uncharacterized protein</fullName>
    </submittedName>
</protein>